<dbReference type="AlphaFoldDB" id="W6YMT6"/>
<evidence type="ECO:0000313" key="2">
    <source>
        <dbReference type="Proteomes" id="UP000054032"/>
    </source>
</evidence>
<dbReference type="EMBL" id="KI964152">
    <property type="protein sequence ID" value="EUC40597.1"/>
    <property type="molecule type" value="Genomic_DNA"/>
</dbReference>
<gene>
    <name evidence="1" type="ORF">COCMIDRAFT_108382</name>
</gene>
<dbReference type="Proteomes" id="UP000054032">
    <property type="component" value="Unassembled WGS sequence"/>
</dbReference>
<dbReference type="HOGENOM" id="CLU_3092837_0_0_1"/>
<reference evidence="1 2" key="1">
    <citation type="journal article" date="2013" name="PLoS Genet.">
        <title>Comparative genome structure, secondary metabolite, and effector coding capacity across Cochliobolus pathogens.</title>
        <authorList>
            <person name="Condon B.J."/>
            <person name="Leng Y."/>
            <person name="Wu D."/>
            <person name="Bushley K.E."/>
            <person name="Ohm R.A."/>
            <person name="Otillar R."/>
            <person name="Martin J."/>
            <person name="Schackwitz W."/>
            <person name="Grimwood J."/>
            <person name="MohdZainudin N."/>
            <person name="Xue C."/>
            <person name="Wang R."/>
            <person name="Manning V.A."/>
            <person name="Dhillon B."/>
            <person name="Tu Z.J."/>
            <person name="Steffenson B.J."/>
            <person name="Salamov A."/>
            <person name="Sun H."/>
            <person name="Lowry S."/>
            <person name="LaButti K."/>
            <person name="Han J."/>
            <person name="Copeland A."/>
            <person name="Lindquist E."/>
            <person name="Barry K."/>
            <person name="Schmutz J."/>
            <person name="Baker S.E."/>
            <person name="Ciuffetti L.M."/>
            <person name="Grigoriev I.V."/>
            <person name="Zhong S."/>
            <person name="Turgeon B.G."/>
        </authorList>
    </citation>
    <scope>NUCLEOTIDE SEQUENCE [LARGE SCALE GENOMIC DNA]</scope>
    <source>
        <strain evidence="1 2">ATCC 44560</strain>
    </source>
</reference>
<accession>W6YMT6</accession>
<dbReference type="KEGG" id="bor:COCMIDRAFT_108382"/>
<keyword evidence="2" id="KW-1185">Reference proteome</keyword>
<proteinExistence type="predicted"/>
<evidence type="ECO:0000313" key="1">
    <source>
        <dbReference type="EMBL" id="EUC40597.1"/>
    </source>
</evidence>
<organism evidence="1 2">
    <name type="scientific">Bipolaris oryzae ATCC 44560</name>
    <dbReference type="NCBI Taxonomy" id="930090"/>
    <lineage>
        <taxon>Eukaryota</taxon>
        <taxon>Fungi</taxon>
        <taxon>Dikarya</taxon>
        <taxon>Ascomycota</taxon>
        <taxon>Pezizomycotina</taxon>
        <taxon>Dothideomycetes</taxon>
        <taxon>Pleosporomycetidae</taxon>
        <taxon>Pleosporales</taxon>
        <taxon>Pleosporineae</taxon>
        <taxon>Pleosporaceae</taxon>
        <taxon>Bipolaris</taxon>
    </lineage>
</organism>
<protein>
    <submittedName>
        <fullName evidence="1">Uncharacterized protein</fullName>
    </submittedName>
</protein>
<dbReference type="RefSeq" id="XP_007692875.1">
    <property type="nucleotide sequence ID" value="XM_007694685.1"/>
</dbReference>
<feature type="non-terminal residue" evidence="1">
    <location>
        <position position="1"/>
    </location>
</feature>
<sequence>INSSQLMLFLSYLRHLKKRKREKTRIGSGCMYLMATKPLTRGQKRMSSPAGN</sequence>
<name>W6YMT6_COCMI</name>
<dbReference type="GeneID" id="19119233"/>